<dbReference type="EMBL" id="MVGT01003957">
    <property type="protein sequence ID" value="OVA02202.1"/>
    <property type="molecule type" value="Genomic_DNA"/>
</dbReference>
<dbReference type="InParanoid" id="A0A200PVH1"/>
<protein>
    <submittedName>
        <fullName evidence="1">Uncharacterized protein</fullName>
    </submittedName>
</protein>
<organism evidence="1 2">
    <name type="scientific">Macleaya cordata</name>
    <name type="common">Five-seeded plume-poppy</name>
    <name type="synonym">Bocconia cordata</name>
    <dbReference type="NCBI Taxonomy" id="56857"/>
    <lineage>
        <taxon>Eukaryota</taxon>
        <taxon>Viridiplantae</taxon>
        <taxon>Streptophyta</taxon>
        <taxon>Embryophyta</taxon>
        <taxon>Tracheophyta</taxon>
        <taxon>Spermatophyta</taxon>
        <taxon>Magnoliopsida</taxon>
        <taxon>Ranunculales</taxon>
        <taxon>Papaveraceae</taxon>
        <taxon>Papaveroideae</taxon>
        <taxon>Macleaya</taxon>
    </lineage>
</organism>
<keyword evidence="2" id="KW-1185">Reference proteome</keyword>
<reference evidence="1 2" key="1">
    <citation type="journal article" date="2017" name="Mol. Plant">
        <title>The Genome of Medicinal Plant Macleaya cordata Provides New Insights into Benzylisoquinoline Alkaloids Metabolism.</title>
        <authorList>
            <person name="Liu X."/>
            <person name="Liu Y."/>
            <person name="Huang P."/>
            <person name="Ma Y."/>
            <person name="Qing Z."/>
            <person name="Tang Q."/>
            <person name="Cao H."/>
            <person name="Cheng P."/>
            <person name="Zheng Y."/>
            <person name="Yuan Z."/>
            <person name="Zhou Y."/>
            <person name="Liu J."/>
            <person name="Tang Z."/>
            <person name="Zhuo Y."/>
            <person name="Zhang Y."/>
            <person name="Yu L."/>
            <person name="Huang J."/>
            <person name="Yang P."/>
            <person name="Peng Q."/>
            <person name="Zhang J."/>
            <person name="Jiang W."/>
            <person name="Zhang Z."/>
            <person name="Lin K."/>
            <person name="Ro D.K."/>
            <person name="Chen X."/>
            <person name="Xiong X."/>
            <person name="Shang Y."/>
            <person name="Huang S."/>
            <person name="Zeng J."/>
        </authorList>
    </citation>
    <scope>NUCLEOTIDE SEQUENCE [LARGE SCALE GENOMIC DNA]</scope>
    <source>
        <strain evidence="2">cv. BLH2017</strain>
        <tissue evidence="1">Root</tissue>
    </source>
</reference>
<sequence length="76" mass="8668">MVLQVRLPVYEGVEGRQQQSYFGFTSSQSYPWQGGSFSISAFCSKRPSLHTQPQDEQRLVHRPIPAPVISVFSFTY</sequence>
<proteinExistence type="predicted"/>
<evidence type="ECO:0000313" key="2">
    <source>
        <dbReference type="Proteomes" id="UP000195402"/>
    </source>
</evidence>
<dbReference type="AlphaFoldDB" id="A0A200PVH1"/>
<accession>A0A200PVH1</accession>
<name>A0A200PVH1_MACCD</name>
<comment type="caution">
    <text evidence="1">The sequence shown here is derived from an EMBL/GenBank/DDBJ whole genome shotgun (WGS) entry which is preliminary data.</text>
</comment>
<dbReference type="Proteomes" id="UP000195402">
    <property type="component" value="Unassembled WGS sequence"/>
</dbReference>
<evidence type="ECO:0000313" key="1">
    <source>
        <dbReference type="EMBL" id="OVA02202.1"/>
    </source>
</evidence>
<gene>
    <name evidence="1" type="ORF">BVC80_8923g13</name>
</gene>